<keyword evidence="2" id="KW-1185">Reference proteome</keyword>
<evidence type="ECO:0000313" key="1">
    <source>
        <dbReference type="EMBL" id="KAF9524314.1"/>
    </source>
</evidence>
<dbReference type="EMBL" id="MU157900">
    <property type="protein sequence ID" value="KAF9524314.1"/>
    <property type="molecule type" value="Genomic_DNA"/>
</dbReference>
<proteinExistence type="predicted"/>
<accession>A0A9P6JL29</accession>
<dbReference type="Proteomes" id="UP000807306">
    <property type="component" value="Unassembled WGS sequence"/>
</dbReference>
<name>A0A9P6JL29_9AGAR</name>
<protein>
    <submittedName>
        <fullName evidence="1">Uncharacterized protein</fullName>
    </submittedName>
</protein>
<organism evidence="1 2">
    <name type="scientific">Crepidotus variabilis</name>
    <dbReference type="NCBI Taxonomy" id="179855"/>
    <lineage>
        <taxon>Eukaryota</taxon>
        <taxon>Fungi</taxon>
        <taxon>Dikarya</taxon>
        <taxon>Basidiomycota</taxon>
        <taxon>Agaricomycotina</taxon>
        <taxon>Agaricomycetes</taxon>
        <taxon>Agaricomycetidae</taxon>
        <taxon>Agaricales</taxon>
        <taxon>Agaricineae</taxon>
        <taxon>Crepidotaceae</taxon>
        <taxon>Crepidotus</taxon>
    </lineage>
</organism>
<comment type="caution">
    <text evidence="1">The sequence shown here is derived from an EMBL/GenBank/DDBJ whole genome shotgun (WGS) entry which is preliminary data.</text>
</comment>
<dbReference type="AlphaFoldDB" id="A0A9P6JL29"/>
<evidence type="ECO:0000313" key="2">
    <source>
        <dbReference type="Proteomes" id="UP000807306"/>
    </source>
</evidence>
<gene>
    <name evidence="1" type="ORF">CPB83DRAFT_861367</name>
</gene>
<reference evidence="1" key="1">
    <citation type="submission" date="2020-11" db="EMBL/GenBank/DDBJ databases">
        <authorList>
            <consortium name="DOE Joint Genome Institute"/>
            <person name="Ahrendt S."/>
            <person name="Riley R."/>
            <person name="Andreopoulos W."/>
            <person name="Labutti K."/>
            <person name="Pangilinan J."/>
            <person name="Ruiz-Duenas F.J."/>
            <person name="Barrasa J.M."/>
            <person name="Sanchez-Garcia M."/>
            <person name="Camarero S."/>
            <person name="Miyauchi S."/>
            <person name="Serrano A."/>
            <person name="Linde D."/>
            <person name="Babiker R."/>
            <person name="Drula E."/>
            <person name="Ayuso-Fernandez I."/>
            <person name="Pacheco R."/>
            <person name="Padilla G."/>
            <person name="Ferreira P."/>
            <person name="Barriuso J."/>
            <person name="Kellner H."/>
            <person name="Castanera R."/>
            <person name="Alfaro M."/>
            <person name="Ramirez L."/>
            <person name="Pisabarro A.G."/>
            <person name="Kuo A."/>
            <person name="Tritt A."/>
            <person name="Lipzen A."/>
            <person name="He G."/>
            <person name="Yan M."/>
            <person name="Ng V."/>
            <person name="Cullen D."/>
            <person name="Martin F."/>
            <person name="Rosso M.-N."/>
            <person name="Henrissat B."/>
            <person name="Hibbett D."/>
            <person name="Martinez A.T."/>
            <person name="Grigoriev I.V."/>
        </authorList>
    </citation>
    <scope>NUCLEOTIDE SEQUENCE</scope>
    <source>
        <strain evidence="1">CBS 506.95</strain>
    </source>
</reference>
<sequence length="60" mass="7384">MFPHLLKNSLLRWKTCFVLLFRILRRKGTWWHKRESHPRLLPNWCNITHNMTFVAPSEQP</sequence>